<dbReference type="InterPro" id="IPR036163">
    <property type="entry name" value="HMA_dom_sf"/>
</dbReference>
<name>A0ABS2L4I0_9MICO</name>
<dbReference type="Pfam" id="PF00403">
    <property type="entry name" value="HMA"/>
    <property type="match status" value="1"/>
</dbReference>
<dbReference type="InterPro" id="IPR006121">
    <property type="entry name" value="HMA_dom"/>
</dbReference>
<organism evidence="4 5">
    <name type="scientific">Subtercola frigoramans</name>
    <dbReference type="NCBI Taxonomy" id="120298"/>
    <lineage>
        <taxon>Bacteria</taxon>
        <taxon>Bacillati</taxon>
        <taxon>Actinomycetota</taxon>
        <taxon>Actinomycetes</taxon>
        <taxon>Micrococcales</taxon>
        <taxon>Microbacteriaceae</taxon>
        <taxon>Subtercola</taxon>
    </lineage>
</organism>
<dbReference type="PROSITE" id="PS50846">
    <property type="entry name" value="HMA_2"/>
    <property type="match status" value="1"/>
</dbReference>
<evidence type="ECO:0000313" key="4">
    <source>
        <dbReference type="EMBL" id="MBM7471650.1"/>
    </source>
</evidence>
<comment type="caution">
    <text evidence="4">The sequence shown here is derived from an EMBL/GenBank/DDBJ whole genome shotgun (WGS) entry which is preliminary data.</text>
</comment>
<feature type="domain" description="HMA" evidence="3">
    <location>
        <begin position="21"/>
        <end position="89"/>
    </location>
</feature>
<reference evidence="4 5" key="1">
    <citation type="submission" date="2021-01" db="EMBL/GenBank/DDBJ databases">
        <title>Sequencing the genomes of 1000 actinobacteria strains.</title>
        <authorList>
            <person name="Klenk H.-P."/>
        </authorList>
    </citation>
    <scope>NUCLEOTIDE SEQUENCE [LARGE SCALE GENOMIC DNA]</scope>
    <source>
        <strain evidence="4 5">DSM 13057</strain>
    </source>
</reference>
<evidence type="ECO:0000256" key="1">
    <source>
        <dbReference type="ARBA" id="ARBA00022723"/>
    </source>
</evidence>
<dbReference type="SUPFAM" id="SSF55008">
    <property type="entry name" value="HMA, heavy metal-associated domain"/>
    <property type="match status" value="1"/>
</dbReference>
<feature type="compositionally biased region" description="Polar residues" evidence="2">
    <location>
        <begin position="1"/>
        <end position="19"/>
    </location>
</feature>
<dbReference type="Gene3D" id="3.30.70.100">
    <property type="match status" value="1"/>
</dbReference>
<evidence type="ECO:0000259" key="3">
    <source>
        <dbReference type="PROSITE" id="PS50846"/>
    </source>
</evidence>
<dbReference type="CDD" id="cd00371">
    <property type="entry name" value="HMA"/>
    <property type="match status" value="1"/>
</dbReference>
<dbReference type="Proteomes" id="UP000776164">
    <property type="component" value="Unassembled WGS sequence"/>
</dbReference>
<evidence type="ECO:0000256" key="2">
    <source>
        <dbReference type="SAM" id="MobiDB-lite"/>
    </source>
</evidence>
<proteinExistence type="predicted"/>
<dbReference type="EMBL" id="JAFBBU010000001">
    <property type="protein sequence ID" value="MBM7471650.1"/>
    <property type="molecule type" value="Genomic_DNA"/>
</dbReference>
<dbReference type="InterPro" id="IPR017969">
    <property type="entry name" value="Heavy-metal-associated_CS"/>
</dbReference>
<evidence type="ECO:0000313" key="5">
    <source>
        <dbReference type="Proteomes" id="UP000776164"/>
    </source>
</evidence>
<feature type="region of interest" description="Disordered" evidence="2">
    <location>
        <begin position="1"/>
        <end position="22"/>
    </location>
</feature>
<sequence>MSDIQNTIDSITASGSNETPAEHHFDVTGMTCAHCVASVTEEVSELPGVTNVTVELHPGEVSRVVVATGTPVSSDAISRAIAEAGYAAIVSS</sequence>
<dbReference type="PROSITE" id="PS01047">
    <property type="entry name" value="HMA_1"/>
    <property type="match status" value="1"/>
</dbReference>
<accession>A0ABS2L4I0</accession>
<gene>
    <name evidence="4" type="ORF">JOE66_001284</name>
</gene>
<keyword evidence="5" id="KW-1185">Reference proteome</keyword>
<keyword evidence="1" id="KW-0479">Metal-binding</keyword>
<dbReference type="RefSeq" id="WP_205107796.1">
    <property type="nucleotide sequence ID" value="NZ_BAAAHT010000013.1"/>
</dbReference>
<protein>
    <submittedName>
        <fullName evidence="4">Copper chaperone CopZ</fullName>
    </submittedName>
</protein>